<evidence type="ECO:0000256" key="3">
    <source>
        <dbReference type="ARBA" id="ARBA00009502"/>
    </source>
</evidence>
<reference evidence="9 10" key="2">
    <citation type="submission" date="2015-05" db="EMBL/GenBank/DDBJ databases">
        <authorList>
            <person name="Morales-Cruz A."/>
            <person name="Amrine K.C."/>
            <person name="Cantu D."/>
        </authorList>
    </citation>
    <scope>NUCLEOTIDE SEQUENCE [LARGE SCALE GENOMIC DNA]</scope>
    <source>
        <strain evidence="9">DA912</strain>
    </source>
</reference>
<dbReference type="Pfam" id="PF04112">
    <property type="entry name" value="Mak10"/>
    <property type="match status" value="1"/>
</dbReference>
<evidence type="ECO:0000259" key="6">
    <source>
        <dbReference type="Pfam" id="PF04112"/>
    </source>
</evidence>
<evidence type="ECO:0000259" key="7">
    <source>
        <dbReference type="Pfam" id="PF05193"/>
    </source>
</evidence>
<evidence type="ECO:0000259" key="5">
    <source>
        <dbReference type="Pfam" id="PF00675"/>
    </source>
</evidence>
<evidence type="ECO:0000313" key="10">
    <source>
        <dbReference type="Proteomes" id="UP000034680"/>
    </source>
</evidence>
<proteinExistence type="inferred from homology"/>
<comment type="similarity">
    <text evidence="2">Belongs to the MAK10 family.</text>
</comment>
<feature type="domain" description="NAA35-like TPR repeats" evidence="8">
    <location>
        <begin position="888"/>
        <end position="1217"/>
    </location>
</feature>
<dbReference type="OrthoDB" id="269405at2759"/>
<evidence type="ECO:0000256" key="4">
    <source>
        <dbReference type="ARBA" id="ARBA00022490"/>
    </source>
</evidence>
<dbReference type="CDD" id="cd12153">
    <property type="entry name" value="F1-ATPase_epsilon"/>
    <property type="match status" value="1"/>
</dbReference>
<dbReference type="GO" id="GO:0046872">
    <property type="term" value="F:metal ion binding"/>
    <property type="evidence" value="ECO:0007669"/>
    <property type="project" value="InterPro"/>
</dbReference>
<name>A0A0G2HRN7_9PEZI</name>
<dbReference type="PANTHER" id="PTHR21373">
    <property type="entry name" value="GLUCOSE REPRESSIBLE PROTEIN MAK10"/>
    <property type="match status" value="1"/>
</dbReference>
<dbReference type="InterPro" id="IPR011249">
    <property type="entry name" value="Metalloenz_LuxS/M16"/>
</dbReference>
<evidence type="ECO:0000256" key="1">
    <source>
        <dbReference type="ARBA" id="ARBA00004496"/>
    </source>
</evidence>
<organism evidence="9 10">
    <name type="scientific">Diaporthe ampelina</name>
    <dbReference type="NCBI Taxonomy" id="1214573"/>
    <lineage>
        <taxon>Eukaryota</taxon>
        <taxon>Fungi</taxon>
        <taxon>Dikarya</taxon>
        <taxon>Ascomycota</taxon>
        <taxon>Pezizomycotina</taxon>
        <taxon>Sordariomycetes</taxon>
        <taxon>Sordariomycetidae</taxon>
        <taxon>Diaporthales</taxon>
        <taxon>Diaporthaceae</taxon>
        <taxon>Diaporthe</taxon>
    </lineage>
</organism>
<dbReference type="EMBL" id="LCUC01000442">
    <property type="protein sequence ID" value="KKY30810.1"/>
    <property type="molecule type" value="Genomic_DNA"/>
</dbReference>
<keyword evidence="10" id="KW-1185">Reference proteome</keyword>
<dbReference type="InterPro" id="IPR036742">
    <property type="entry name" value="ATP_synth_F1_esu_sf_mt"/>
</dbReference>
<dbReference type="InterPro" id="IPR007244">
    <property type="entry name" value="Naa35_N"/>
</dbReference>
<feature type="domain" description="Peptidase M16 C-terminal" evidence="7">
    <location>
        <begin position="194"/>
        <end position="370"/>
    </location>
</feature>
<dbReference type="Pfam" id="PF04627">
    <property type="entry name" value="ATP-synt_Eps"/>
    <property type="match status" value="1"/>
</dbReference>
<dbReference type="SUPFAM" id="SSF63411">
    <property type="entry name" value="LuxS/MPP-like metallohydrolase"/>
    <property type="match status" value="2"/>
</dbReference>
<gene>
    <name evidence="9" type="ORF">UCDDA912_g09236</name>
</gene>
<dbReference type="InterPro" id="IPR007863">
    <property type="entry name" value="Peptidase_M16_C"/>
</dbReference>
<dbReference type="Pfam" id="PF00675">
    <property type="entry name" value="Peptidase_M16"/>
    <property type="match status" value="1"/>
</dbReference>
<keyword evidence="4" id="KW-0963">Cytoplasm</keyword>
<sequence>MIGRSALTRGARLALRRQDCASLAQRRGYAAAAASTETASYESADINGIKVASRDPRGPTARVAVVAKAGTRYQPLPGLSNTDRRSALRITRESELLGGQLTAYHTREALVVEAAFLRDDLPYFTELLGEVITKTRYSTHEFQEEIERIVHLKQAKLTNDALGQALDNAHSVAFHKGLGSSIYPSSSTTLGPYLNENSIAAFAETVYTKPNVAIVADGASQASLSKWIEPFFRDVPASASSPLQLFTQATKYYGGEQRTSLAGSNALVLAFPGHNLHSDKADVAVLTALLGGQSSIKWSPGFSLLSKASATAPGATIVAKNLAYTDAGLLTIQITGSSGAVRKGAEEAVKALKSVAESGITKEVLSKAIAKAKFDLLSQNELTGTGLVSAGNSLIHGGKIFQVAEALKGYEAVSAEKVKAAAKALLDGKATVAAAGDLYVLPYAEEIGLKPAGWLVRSSCFVADLAIAVTTLHPKKPAHPQPHKQPDKMTFAWKAAGLSYNRYLAVAGRVVRRSLKDDKRLAAERRGDMDLRFAKWENGKQGDNKNLAQANAALAENAGSSSQNSPRSASRWKFLGLSLNQQDLSDLDDEPPPPKITSEAIITTDITNKFLAASNTLEPGELVKDGFFTLFESVGALEIMDPKMDSGCLAAGESLDDDYDVTRPLLPKEVLGIIDQLLCHETLFTSLYLEAIMMPQPVVIQEAHFTRNAEDFAHKDPMLSVLRAYCLGLLKACWYVNERIKFEHYYEEEDFVTNTYHRSLLDNIDREEIRDVLQEARRLLRSHQHYIGQEIVEALDFRLELRYAFLRAIELSELRSHPESLKTPWIQMKSILEPINKSHHLGTPVNECFSAKLQRRLASTMPPRPIVQLSFEDTYSHLKRLFVDGIEVTDVLKYSDSQSLLNFALSFQAKKPQPLVYIRTLLQNYLFKDMILLGCLSIRQVFDDDLSIVVLPCSRLLDPANDKVESPNDPRFAIAHQMEIFRQRAAQSYLDVFRAFCQNRCRVRRTLCHAIQDWEAVQADAEELDQLLQLALDEKPMLYQPFGSGAASPTYSLPLSSWAYLYKLRLMEWIVQLGFELEVYQPDELGGMYWYLSYLARTRAAHVERIKAFAVRTLNDLRARPSSFTASQEAQVTRSLSYLRATILDAAVTWELADALASVYALVYDRLGLASPPPRPYSSDALRYEIRMRPFLPVELPELPTFADFSHSARQPDKSDRALLGQAEAAVAGAKKGYELLTKFDEKEAFAAGEGTHGRWLASTRNGFKSVIQAGLATTALRKIFDARDRGEDVEAQVEILGPDKGYHEWWIVPKITVKSSVAAKGSPA</sequence>
<dbReference type="Pfam" id="PF05193">
    <property type="entry name" value="Peptidase_M16_C"/>
    <property type="match status" value="1"/>
</dbReference>
<feature type="domain" description="NAA35-like N-terminal" evidence="6">
    <location>
        <begin position="619"/>
        <end position="770"/>
    </location>
</feature>
<dbReference type="GO" id="GO:0045259">
    <property type="term" value="C:proton-transporting ATP synthase complex"/>
    <property type="evidence" value="ECO:0007669"/>
    <property type="project" value="InterPro"/>
</dbReference>
<comment type="similarity">
    <text evidence="3">Belongs to the eukaryotic ATPase epsilon family.</text>
</comment>
<dbReference type="Gene3D" id="1.10.1620.20">
    <property type="entry name" value="ATP synthase, F1 complex, epsilon subunit superfamily, mitochondrial"/>
    <property type="match status" value="1"/>
</dbReference>
<dbReference type="GO" id="GO:0046933">
    <property type="term" value="F:proton-transporting ATP synthase activity, rotational mechanism"/>
    <property type="evidence" value="ECO:0007669"/>
    <property type="project" value="InterPro"/>
</dbReference>
<dbReference type="STRING" id="1214573.A0A0G2HRN7"/>
<reference evidence="9 10" key="1">
    <citation type="submission" date="2015-05" db="EMBL/GenBank/DDBJ databases">
        <title>Distinctive expansion of gene families associated with plant cell wall degradation and secondary metabolism in the genomes of grapevine trunk pathogens.</title>
        <authorList>
            <person name="Lawrence D.P."/>
            <person name="Travadon R."/>
            <person name="Rolshausen P.E."/>
            <person name="Baumgartner K."/>
        </authorList>
    </citation>
    <scope>NUCLEOTIDE SEQUENCE [LARGE SCALE GENOMIC DNA]</scope>
    <source>
        <strain evidence="9">DA912</strain>
    </source>
</reference>
<accession>A0A0G2HRN7</accession>
<comment type="caution">
    <text evidence="9">The sequence shown here is derived from an EMBL/GenBank/DDBJ whole genome shotgun (WGS) entry which is preliminary data.</text>
</comment>
<dbReference type="SUPFAM" id="SSF48690">
    <property type="entry name" value="Epsilon subunit of mitochondrial F1F0-ATP synthase"/>
    <property type="match status" value="1"/>
</dbReference>
<dbReference type="GO" id="GO:0031417">
    <property type="term" value="C:NatC complex"/>
    <property type="evidence" value="ECO:0007669"/>
    <property type="project" value="InterPro"/>
</dbReference>
<evidence type="ECO:0000259" key="8">
    <source>
        <dbReference type="Pfam" id="PF25789"/>
    </source>
</evidence>
<dbReference type="GO" id="GO:0005743">
    <property type="term" value="C:mitochondrial inner membrane"/>
    <property type="evidence" value="ECO:0007669"/>
    <property type="project" value="InterPro"/>
</dbReference>
<dbReference type="PANTHER" id="PTHR21373:SF0">
    <property type="entry name" value="N-ALPHA-ACETYLTRANSFERASE 35, NATC AUXILIARY SUBUNIT"/>
    <property type="match status" value="1"/>
</dbReference>
<evidence type="ECO:0000256" key="2">
    <source>
        <dbReference type="ARBA" id="ARBA00006289"/>
    </source>
</evidence>
<dbReference type="InterPro" id="IPR011765">
    <property type="entry name" value="Pept_M16_N"/>
</dbReference>
<dbReference type="InterPro" id="IPR057982">
    <property type="entry name" value="TPR_NAA35"/>
</dbReference>
<protein>
    <submittedName>
        <fullName evidence="9">Putative mak10 subunit</fullName>
    </submittedName>
</protein>
<dbReference type="InterPro" id="IPR006721">
    <property type="entry name" value="ATP_synth_F1_esu_mt"/>
</dbReference>
<dbReference type="Pfam" id="PF25789">
    <property type="entry name" value="TPR_NAA35"/>
    <property type="match status" value="1"/>
</dbReference>
<dbReference type="FunFam" id="1.10.1620.20:FF:000003">
    <property type="entry name" value="Mitochondrial ATP synthase epsilon chain domain-containing protein"/>
    <property type="match status" value="1"/>
</dbReference>
<evidence type="ECO:0000313" key="9">
    <source>
        <dbReference type="EMBL" id="KKY30810.1"/>
    </source>
</evidence>
<feature type="domain" description="Peptidase M16 N-terminal" evidence="5">
    <location>
        <begin position="57"/>
        <end position="182"/>
    </location>
</feature>
<dbReference type="InterPro" id="IPR057983">
    <property type="entry name" value="NAA35-like_N"/>
</dbReference>
<dbReference type="Proteomes" id="UP000034680">
    <property type="component" value="Unassembled WGS sequence"/>
</dbReference>
<dbReference type="Gene3D" id="3.30.830.10">
    <property type="entry name" value="Metalloenzyme, LuxS/M16 peptidase-like"/>
    <property type="match status" value="2"/>
</dbReference>
<comment type="subcellular location">
    <subcellularLocation>
        <location evidence="1">Cytoplasm</location>
    </subcellularLocation>
</comment>